<dbReference type="InterPro" id="IPR052594">
    <property type="entry name" value="J_domain-containing_protein"/>
</dbReference>
<dbReference type="Proteomes" id="UP000008744">
    <property type="component" value="Unassembled WGS sequence"/>
</dbReference>
<dbReference type="PANTHER" id="PTHR44144">
    <property type="entry name" value="DNAJ HOMOLOG SUBFAMILY C MEMBER 9"/>
    <property type="match status" value="1"/>
</dbReference>
<dbReference type="InterPro" id="IPR036869">
    <property type="entry name" value="J_dom_sf"/>
</dbReference>
<dbReference type="GO" id="GO:0005634">
    <property type="term" value="C:nucleus"/>
    <property type="evidence" value="ECO:0007669"/>
    <property type="project" value="TreeGrafter"/>
</dbReference>
<dbReference type="SMR" id="B4H8B8"/>
<dbReference type="Pfam" id="PF23302">
    <property type="entry name" value="HTH_DNAJC9"/>
    <property type="match status" value="1"/>
</dbReference>
<proteinExistence type="predicted"/>
<accession>B4H8B8</accession>
<dbReference type="HOGENOM" id="CLU_055868_1_0_1"/>
<evidence type="ECO:0000259" key="1">
    <source>
        <dbReference type="PROSITE" id="PS50076"/>
    </source>
</evidence>
<dbReference type="SUPFAM" id="SSF46565">
    <property type="entry name" value="Chaperone J-domain"/>
    <property type="match status" value="1"/>
</dbReference>
<dbReference type="InterPro" id="IPR056453">
    <property type="entry name" value="HTH_DNAJC9"/>
</dbReference>
<dbReference type="InterPro" id="IPR001623">
    <property type="entry name" value="DnaJ_domain"/>
</dbReference>
<dbReference type="PhylomeDB" id="B4H8B8"/>
<dbReference type="GO" id="GO:0005737">
    <property type="term" value="C:cytoplasm"/>
    <property type="evidence" value="ECO:0007669"/>
    <property type="project" value="TreeGrafter"/>
</dbReference>
<dbReference type="Gene3D" id="1.10.287.110">
    <property type="entry name" value="DnaJ domain"/>
    <property type="match status" value="1"/>
</dbReference>
<evidence type="ECO:0000313" key="2">
    <source>
        <dbReference type="EMBL" id="EDW34953.1"/>
    </source>
</evidence>
<dbReference type="EMBL" id="CH479223">
    <property type="protein sequence ID" value="EDW34953.1"/>
    <property type="molecule type" value="Genomic_DNA"/>
</dbReference>
<keyword evidence="3" id="KW-1185">Reference proteome</keyword>
<sequence>MSVCGDSWLMFGTRDFYKVLDVSRGAMPRAIRSAAYQLIMAEHPGQRPAKQRRKALQKCHLVFRIMSILTNDKQRALYDSPSEFPPESASCELDLAFATVLDLCACLLGNRQDRSGVCELFQKHYKGSQLELADIKAAYTLGKGCMDRLFIELPLMTVRDEPRIRKIIKKLIKSNDLPEYSKFINESVEKRRRRRLKFAVYEAKSKTENNEDGLPQI</sequence>
<dbReference type="PROSITE" id="PS50076">
    <property type="entry name" value="DNAJ_2"/>
    <property type="match status" value="1"/>
</dbReference>
<organism evidence="3">
    <name type="scientific">Drosophila persimilis</name>
    <name type="common">Fruit fly</name>
    <dbReference type="NCBI Taxonomy" id="7234"/>
    <lineage>
        <taxon>Eukaryota</taxon>
        <taxon>Metazoa</taxon>
        <taxon>Ecdysozoa</taxon>
        <taxon>Arthropoda</taxon>
        <taxon>Hexapoda</taxon>
        <taxon>Insecta</taxon>
        <taxon>Pterygota</taxon>
        <taxon>Neoptera</taxon>
        <taxon>Endopterygota</taxon>
        <taxon>Diptera</taxon>
        <taxon>Brachycera</taxon>
        <taxon>Muscomorpha</taxon>
        <taxon>Ephydroidea</taxon>
        <taxon>Drosophilidae</taxon>
        <taxon>Drosophila</taxon>
        <taxon>Sophophora</taxon>
    </lineage>
</organism>
<dbReference type="AlphaFoldDB" id="B4H8B8"/>
<dbReference type="GO" id="GO:0031072">
    <property type="term" value="F:heat shock protein binding"/>
    <property type="evidence" value="ECO:0007669"/>
    <property type="project" value="TreeGrafter"/>
</dbReference>
<reference evidence="2 3" key="1">
    <citation type="journal article" date="2007" name="Nature">
        <title>Evolution of genes and genomes on the Drosophila phylogeny.</title>
        <authorList>
            <consortium name="Drosophila 12 Genomes Consortium"/>
            <person name="Clark A.G."/>
            <person name="Eisen M.B."/>
            <person name="Smith D.R."/>
            <person name="Bergman C.M."/>
            <person name="Oliver B."/>
            <person name="Markow T.A."/>
            <person name="Kaufman T.C."/>
            <person name="Kellis M."/>
            <person name="Gelbart W."/>
            <person name="Iyer V.N."/>
            <person name="Pollard D.A."/>
            <person name="Sackton T.B."/>
            <person name="Larracuente A.M."/>
            <person name="Singh N.D."/>
            <person name="Abad J.P."/>
            <person name="Abt D.N."/>
            <person name="Adryan B."/>
            <person name="Aguade M."/>
            <person name="Akashi H."/>
            <person name="Anderson W.W."/>
            <person name="Aquadro C.F."/>
            <person name="Ardell D.H."/>
            <person name="Arguello R."/>
            <person name="Artieri C.G."/>
            <person name="Barbash D.A."/>
            <person name="Barker D."/>
            <person name="Barsanti P."/>
            <person name="Batterham P."/>
            <person name="Batzoglou S."/>
            <person name="Begun D."/>
            <person name="Bhutkar A."/>
            <person name="Blanco E."/>
            <person name="Bosak S.A."/>
            <person name="Bradley R.K."/>
            <person name="Brand A.D."/>
            <person name="Brent M.R."/>
            <person name="Brooks A.N."/>
            <person name="Brown R.H."/>
            <person name="Butlin R.K."/>
            <person name="Caggese C."/>
            <person name="Calvi B.R."/>
            <person name="Bernardo de Carvalho A."/>
            <person name="Caspi A."/>
            <person name="Castrezana S."/>
            <person name="Celniker S.E."/>
            <person name="Chang J.L."/>
            <person name="Chapple C."/>
            <person name="Chatterji S."/>
            <person name="Chinwalla A."/>
            <person name="Civetta A."/>
            <person name="Clifton S.W."/>
            <person name="Comeron J.M."/>
            <person name="Costello J.C."/>
            <person name="Coyne J.A."/>
            <person name="Daub J."/>
            <person name="David R.G."/>
            <person name="Delcher A.L."/>
            <person name="Delehaunty K."/>
            <person name="Do C.B."/>
            <person name="Ebling H."/>
            <person name="Edwards K."/>
            <person name="Eickbush T."/>
            <person name="Evans J.D."/>
            <person name="Filipski A."/>
            <person name="Findeiss S."/>
            <person name="Freyhult E."/>
            <person name="Fulton L."/>
            <person name="Fulton R."/>
            <person name="Garcia A.C."/>
            <person name="Gardiner A."/>
            <person name="Garfield D.A."/>
            <person name="Garvin B.E."/>
            <person name="Gibson G."/>
            <person name="Gilbert D."/>
            <person name="Gnerre S."/>
            <person name="Godfrey J."/>
            <person name="Good R."/>
            <person name="Gotea V."/>
            <person name="Gravely B."/>
            <person name="Greenberg A.J."/>
            <person name="Griffiths-Jones S."/>
            <person name="Gross S."/>
            <person name="Guigo R."/>
            <person name="Gustafson E.A."/>
            <person name="Haerty W."/>
            <person name="Hahn M.W."/>
            <person name="Halligan D.L."/>
            <person name="Halpern A.L."/>
            <person name="Halter G.M."/>
            <person name="Han M.V."/>
            <person name="Heger A."/>
            <person name="Hillier L."/>
            <person name="Hinrichs A.S."/>
            <person name="Holmes I."/>
            <person name="Hoskins R.A."/>
            <person name="Hubisz M.J."/>
            <person name="Hultmark D."/>
            <person name="Huntley M.A."/>
            <person name="Jaffe D.B."/>
            <person name="Jagadeeshan S."/>
            <person name="Jeck W.R."/>
            <person name="Johnson J."/>
            <person name="Jones C.D."/>
            <person name="Jordan W.C."/>
            <person name="Karpen G.H."/>
            <person name="Kataoka E."/>
            <person name="Keightley P.D."/>
            <person name="Kheradpour P."/>
            <person name="Kirkness E.F."/>
            <person name="Koerich L.B."/>
            <person name="Kristiansen K."/>
            <person name="Kudrna D."/>
            <person name="Kulathinal R.J."/>
            <person name="Kumar S."/>
            <person name="Kwok R."/>
            <person name="Lander E."/>
            <person name="Langley C.H."/>
            <person name="Lapoint R."/>
            <person name="Lazzaro B.P."/>
            <person name="Lee S.J."/>
            <person name="Levesque L."/>
            <person name="Li R."/>
            <person name="Lin C.F."/>
            <person name="Lin M.F."/>
            <person name="Lindblad-Toh K."/>
            <person name="Llopart A."/>
            <person name="Long M."/>
            <person name="Low L."/>
            <person name="Lozovsky E."/>
            <person name="Lu J."/>
            <person name="Luo M."/>
            <person name="Machado C.A."/>
            <person name="Makalowski W."/>
            <person name="Marzo M."/>
            <person name="Matsuda M."/>
            <person name="Matzkin L."/>
            <person name="McAllister B."/>
            <person name="McBride C.S."/>
            <person name="McKernan B."/>
            <person name="McKernan K."/>
            <person name="Mendez-Lago M."/>
            <person name="Minx P."/>
            <person name="Mollenhauer M.U."/>
            <person name="Montooth K."/>
            <person name="Mount S.M."/>
            <person name="Mu X."/>
            <person name="Myers E."/>
            <person name="Negre B."/>
            <person name="Newfeld S."/>
            <person name="Nielsen R."/>
            <person name="Noor M.A."/>
            <person name="O'Grady P."/>
            <person name="Pachter L."/>
            <person name="Papaceit M."/>
            <person name="Parisi M.J."/>
            <person name="Parisi M."/>
            <person name="Parts L."/>
            <person name="Pedersen J.S."/>
            <person name="Pesole G."/>
            <person name="Phillippy A.M."/>
            <person name="Ponting C.P."/>
            <person name="Pop M."/>
            <person name="Porcelli D."/>
            <person name="Powell J.R."/>
            <person name="Prohaska S."/>
            <person name="Pruitt K."/>
            <person name="Puig M."/>
            <person name="Quesneville H."/>
            <person name="Ram K.R."/>
            <person name="Rand D."/>
            <person name="Rasmussen M.D."/>
            <person name="Reed L.K."/>
            <person name="Reenan R."/>
            <person name="Reily A."/>
            <person name="Remington K.A."/>
            <person name="Rieger T.T."/>
            <person name="Ritchie M.G."/>
            <person name="Robin C."/>
            <person name="Rogers Y.H."/>
            <person name="Rohde C."/>
            <person name="Rozas J."/>
            <person name="Rubenfield M.J."/>
            <person name="Ruiz A."/>
            <person name="Russo S."/>
            <person name="Salzberg S.L."/>
            <person name="Sanchez-Gracia A."/>
            <person name="Saranga D.J."/>
            <person name="Sato H."/>
            <person name="Schaeffer S.W."/>
            <person name="Schatz M.C."/>
            <person name="Schlenke T."/>
            <person name="Schwartz R."/>
            <person name="Segarra C."/>
            <person name="Singh R.S."/>
            <person name="Sirot L."/>
            <person name="Sirota M."/>
            <person name="Sisneros N.B."/>
            <person name="Smith C.D."/>
            <person name="Smith T.F."/>
            <person name="Spieth J."/>
            <person name="Stage D.E."/>
            <person name="Stark A."/>
            <person name="Stephan W."/>
            <person name="Strausberg R.L."/>
            <person name="Strempel S."/>
            <person name="Sturgill D."/>
            <person name="Sutton G."/>
            <person name="Sutton G.G."/>
            <person name="Tao W."/>
            <person name="Teichmann S."/>
            <person name="Tobari Y.N."/>
            <person name="Tomimura Y."/>
            <person name="Tsolas J.M."/>
            <person name="Valente V.L."/>
            <person name="Venter E."/>
            <person name="Venter J.C."/>
            <person name="Vicario S."/>
            <person name="Vieira F.G."/>
            <person name="Vilella A.J."/>
            <person name="Villasante A."/>
            <person name="Walenz B."/>
            <person name="Wang J."/>
            <person name="Wasserman M."/>
            <person name="Watts T."/>
            <person name="Wilson D."/>
            <person name="Wilson R.K."/>
            <person name="Wing R.A."/>
            <person name="Wolfner M.F."/>
            <person name="Wong A."/>
            <person name="Wong G.K."/>
            <person name="Wu C.I."/>
            <person name="Wu G."/>
            <person name="Yamamoto D."/>
            <person name="Yang H.P."/>
            <person name="Yang S.P."/>
            <person name="Yorke J.A."/>
            <person name="Yoshida K."/>
            <person name="Zdobnov E."/>
            <person name="Zhang P."/>
            <person name="Zhang Y."/>
            <person name="Zimin A.V."/>
            <person name="Baldwin J."/>
            <person name="Abdouelleil A."/>
            <person name="Abdulkadir J."/>
            <person name="Abebe A."/>
            <person name="Abera B."/>
            <person name="Abreu J."/>
            <person name="Acer S.C."/>
            <person name="Aftuck L."/>
            <person name="Alexander A."/>
            <person name="An P."/>
            <person name="Anderson E."/>
            <person name="Anderson S."/>
            <person name="Arachi H."/>
            <person name="Azer M."/>
            <person name="Bachantsang P."/>
            <person name="Barry A."/>
            <person name="Bayul T."/>
            <person name="Berlin A."/>
            <person name="Bessette D."/>
            <person name="Bloom T."/>
            <person name="Blye J."/>
            <person name="Boguslavskiy L."/>
            <person name="Bonnet C."/>
            <person name="Boukhgalter B."/>
            <person name="Bourzgui I."/>
            <person name="Brown A."/>
            <person name="Cahill P."/>
            <person name="Channer S."/>
            <person name="Cheshatsang Y."/>
            <person name="Chuda L."/>
            <person name="Citroen M."/>
            <person name="Collymore A."/>
            <person name="Cooke P."/>
            <person name="Costello M."/>
            <person name="D'Aco K."/>
            <person name="Daza R."/>
            <person name="De Haan G."/>
            <person name="DeGray S."/>
            <person name="DeMaso C."/>
            <person name="Dhargay N."/>
            <person name="Dooley K."/>
            <person name="Dooley E."/>
            <person name="Doricent M."/>
            <person name="Dorje P."/>
            <person name="Dorjee K."/>
            <person name="Dupes A."/>
            <person name="Elong R."/>
            <person name="Falk J."/>
            <person name="Farina A."/>
            <person name="Faro S."/>
            <person name="Ferguson D."/>
            <person name="Fisher S."/>
            <person name="Foley C.D."/>
            <person name="Franke A."/>
            <person name="Friedrich D."/>
            <person name="Gadbois L."/>
            <person name="Gearin G."/>
            <person name="Gearin C.R."/>
            <person name="Giannoukos G."/>
            <person name="Goode T."/>
            <person name="Graham J."/>
            <person name="Grandbois E."/>
            <person name="Grewal S."/>
            <person name="Gyaltsen K."/>
            <person name="Hafez N."/>
            <person name="Hagos B."/>
            <person name="Hall J."/>
            <person name="Henson C."/>
            <person name="Hollinger A."/>
            <person name="Honan T."/>
            <person name="Huard M.D."/>
            <person name="Hughes L."/>
            <person name="Hurhula B."/>
            <person name="Husby M.E."/>
            <person name="Kamat A."/>
            <person name="Kanga B."/>
            <person name="Kashin S."/>
            <person name="Khazanovich D."/>
            <person name="Kisner P."/>
            <person name="Lance K."/>
            <person name="Lara M."/>
            <person name="Lee W."/>
            <person name="Lennon N."/>
            <person name="Letendre F."/>
            <person name="LeVine R."/>
            <person name="Lipovsky A."/>
            <person name="Liu X."/>
            <person name="Liu J."/>
            <person name="Liu S."/>
            <person name="Lokyitsang T."/>
            <person name="Lokyitsang Y."/>
            <person name="Lubonja R."/>
            <person name="Lui A."/>
            <person name="MacDonald P."/>
            <person name="Magnisalis V."/>
            <person name="Maru K."/>
            <person name="Matthews C."/>
            <person name="McCusker W."/>
            <person name="McDonough S."/>
            <person name="Mehta T."/>
            <person name="Meldrim J."/>
            <person name="Meneus L."/>
            <person name="Mihai O."/>
            <person name="Mihalev A."/>
            <person name="Mihova T."/>
            <person name="Mittelman R."/>
            <person name="Mlenga V."/>
            <person name="Montmayeur A."/>
            <person name="Mulrain L."/>
            <person name="Navidi A."/>
            <person name="Naylor J."/>
            <person name="Negash T."/>
            <person name="Nguyen T."/>
            <person name="Nguyen N."/>
            <person name="Nicol R."/>
            <person name="Norbu C."/>
            <person name="Norbu N."/>
            <person name="Novod N."/>
            <person name="O'Neill B."/>
            <person name="Osman S."/>
            <person name="Markiewicz E."/>
            <person name="Oyono O.L."/>
            <person name="Patti C."/>
            <person name="Phunkhang P."/>
            <person name="Pierre F."/>
            <person name="Priest M."/>
            <person name="Raghuraman S."/>
            <person name="Rege F."/>
            <person name="Reyes R."/>
            <person name="Rise C."/>
            <person name="Rogov P."/>
            <person name="Ross K."/>
            <person name="Ryan E."/>
            <person name="Settipalli S."/>
            <person name="Shea T."/>
            <person name="Sherpa N."/>
            <person name="Shi L."/>
            <person name="Shih D."/>
            <person name="Sparrow T."/>
            <person name="Spaulding J."/>
            <person name="Stalker J."/>
            <person name="Stange-Thomann N."/>
            <person name="Stavropoulos S."/>
            <person name="Stone C."/>
            <person name="Strader C."/>
            <person name="Tesfaye S."/>
            <person name="Thomson T."/>
            <person name="Thoulutsang Y."/>
            <person name="Thoulutsang D."/>
            <person name="Topham K."/>
            <person name="Topping I."/>
            <person name="Tsamla T."/>
            <person name="Vassiliev H."/>
            <person name="Vo A."/>
            <person name="Wangchuk T."/>
            <person name="Wangdi T."/>
            <person name="Weiand M."/>
            <person name="Wilkinson J."/>
            <person name="Wilson A."/>
            <person name="Yadav S."/>
            <person name="Young G."/>
            <person name="Yu Q."/>
            <person name="Zembek L."/>
            <person name="Zhong D."/>
            <person name="Zimmer A."/>
            <person name="Zwirko Z."/>
            <person name="Jaffe D.B."/>
            <person name="Alvarez P."/>
            <person name="Brockman W."/>
            <person name="Butler J."/>
            <person name="Chin C."/>
            <person name="Gnerre S."/>
            <person name="Grabherr M."/>
            <person name="Kleber M."/>
            <person name="Mauceli E."/>
            <person name="MacCallum I."/>
        </authorList>
    </citation>
    <scope>NUCLEOTIDE SEQUENCE [LARGE SCALE GENOMIC DNA]</scope>
    <source>
        <strain evidence="3">MSH-3 / Tucson 14011-0111.49</strain>
    </source>
</reference>
<dbReference type="OMA" id="RLKFAVY"/>
<feature type="domain" description="J" evidence="1">
    <location>
        <begin position="15"/>
        <end position="82"/>
    </location>
</feature>
<gene>
    <name evidence="2" type="primary">Dper\GL20051</name>
    <name evidence="2" type="ORF">Dper_GL20051</name>
</gene>
<dbReference type="Pfam" id="PF00226">
    <property type="entry name" value="DnaJ"/>
    <property type="match status" value="1"/>
</dbReference>
<protein>
    <submittedName>
        <fullName evidence="2">GL20051</fullName>
    </submittedName>
</protein>
<dbReference type="eggNOG" id="KOG0719">
    <property type="taxonomic scope" value="Eukaryota"/>
</dbReference>
<evidence type="ECO:0000313" key="3">
    <source>
        <dbReference type="Proteomes" id="UP000008744"/>
    </source>
</evidence>
<dbReference type="KEGG" id="dpe:6602150"/>
<dbReference type="PANTHER" id="PTHR44144:SF1">
    <property type="entry name" value="DNAJ HOMOLOG SUBFAMILY C MEMBER 9"/>
    <property type="match status" value="1"/>
</dbReference>
<name>B4H8B8_DROPE</name>
<dbReference type="OrthoDB" id="110024at2759"/>